<dbReference type="PIRSF" id="PIRSF000819">
    <property type="entry name" value="Streptomycin_3-adenylyltransf"/>
    <property type="match status" value="1"/>
</dbReference>
<evidence type="ECO:0000259" key="6">
    <source>
        <dbReference type="Pfam" id="PF13427"/>
    </source>
</evidence>
<keyword evidence="1 4" id="KW-0808">Transferase</keyword>
<gene>
    <name evidence="7" type="ORF">MJG50_08640</name>
</gene>
<dbReference type="RefSeq" id="WP_240254785.1">
    <property type="nucleotide sequence ID" value="NZ_JAKTTI010000010.1"/>
</dbReference>
<organism evidence="7 8">
    <name type="scientific">Fredinandcohnia quinoae</name>
    <dbReference type="NCBI Taxonomy" id="2918902"/>
    <lineage>
        <taxon>Bacteria</taxon>
        <taxon>Bacillati</taxon>
        <taxon>Bacillota</taxon>
        <taxon>Bacilli</taxon>
        <taxon>Bacillales</taxon>
        <taxon>Bacillaceae</taxon>
        <taxon>Fredinandcohnia</taxon>
    </lineage>
</organism>
<dbReference type="GO" id="GO:0005524">
    <property type="term" value="F:ATP binding"/>
    <property type="evidence" value="ECO:0007669"/>
    <property type="project" value="UniProtKB-KW"/>
</dbReference>
<proteinExistence type="predicted"/>
<dbReference type="InterPro" id="IPR043519">
    <property type="entry name" value="NT_sf"/>
</dbReference>
<keyword evidence="4" id="KW-0547">Nucleotide-binding</keyword>
<accession>A0AAW5E7L9</accession>
<keyword evidence="4" id="KW-0548">Nucleotidyltransferase</keyword>
<dbReference type="EMBL" id="JAKTTI010000010">
    <property type="protein sequence ID" value="MCH1625391.1"/>
    <property type="molecule type" value="Genomic_DNA"/>
</dbReference>
<evidence type="ECO:0000313" key="7">
    <source>
        <dbReference type="EMBL" id="MCH1625391.1"/>
    </source>
</evidence>
<dbReference type="Proteomes" id="UP001431131">
    <property type="component" value="Unassembled WGS sequence"/>
</dbReference>
<dbReference type="AlphaFoldDB" id="A0AAW5E7L9"/>
<comment type="caution">
    <text evidence="7">The sequence shown here is derived from an EMBL/GenBank/DDBJ whole genome shotgun (WGS) entry which is preliminary data.</text>
</comment>
<dbReference type="InterPro" id="IPR025184">
    <property type="entry name" value="AadA_C"/>
</dbReference>
<evidence type="ECO:0000256" key="1">
    <source>
        <dbReference type="ARBA" id="ARBA00022679"/>
    </source>
</evidence>
<sequence length="254" mass="29072">MSIENYIQKAVTIFSKTIDSNLIGVYLHGSLAMGCFNTDSSDIDLLVVVKEKLPLSIKKVIIKEIIQLEESTPSYPIEMSIITERTVIDFEYPTPFELHYSMAHKDKYINDENYICGNDLDPDLAAHLVVIYNRGICLIGKPISDVFKPIDPHYYIRSILFDINDAIEAIVENPVYYSLNLCRVLYYLREKVVSSKKEGGEWGVRSLPSRYKTLISDALEKYKCSSINRAFDQAHLINFAEFMTAEINKELKGY</sequence>
<dbReference type="SUPFAM" id="SSF81301">
    <property type="entry name" value="Nucleotidyltransferase"/>
    <property type="match status" value="1"/>
</dbReference>
<dbReference type="Pfam" id="PF01909">
    <property type="entry name" value="NTP_transf_2"/>
    <property type="match status" value="1"/>
</dbReference>
<keyword evidence="4" id="KW-0067">ATP-binding</keyword>
<evidence type="ECO:0000256" key="2">
    <source>
        <dbReference type="ARBA" id="ARBA00023251"/>
    </source>
</evidence>
<protein>
    <recommendedName>
        <fullName evidence="4">Spectinomycin 9-adenylyltransferase</fullName>
    </recommendedName>
</protein>
<dbReference type="GO" id="GO:0070566">
    <property type="term" value="F:adenylyltransferase activity"/>
    <property type="evidence" value="ECO:0007669"/>
    <property type="project" value="InterPro"/>
</dbReference>
<evidence type="ECO:0000313" key="8">
    <source>
        <dbReference type="Proteomes" id="UP001431131"/>
    </source>
</evidence>
<keyword evidence="8" id="KW-1185">Reference proteome</keyword>
<evidence type="ECO:0000259" key="5">
    <source>
        <dbReference type="Pfam" id="PF01909"/>
    </source>
</evidence>
<dbReference type="GO" id="GO:0046677">
    <property type="term" value="P:response to antibiotic"/>
    <property type="evidence" value="ECO:0007669"/>
    <property type="project" value="UniProtKB-KW"/>
</dbReference>
<evidence type="ECO:0000256" key="3">
    <source>
        <dbReference type="ARBA" id="ARBA00047831"/>
    </source>
</evidence>
<comment type="catalytic activity">
    <reaction evidence="3 4">
        <text>spectinomycin + ATP = 9-O-adenylylspectinomycin + diphosphate</text>
        <dbReference type="Rhea" id="RHEA:63228"/>
        <dbReference type="ChEBI" id="CHEBI:30616"/>
        <dbReference type="ChEBI" id="CHEBI:33019"/>
        <dbReference type="ChEBI" id="CHEBI:146260"/>
        <dbReference type="ChEBI" id="CHEBI:146261"/>
    </reaction>
</comment>
<dbReference type="InterPro" id="IPR002934">
    <property type="entry name" value="Polymerase_NTP_transf_dom"/>
</dbReference>
<evidence type="ECO:0000256" key="4">
    <source>
        <dbReference type="PIRNR" id="PIRNR000819"/>
    </source>
</evidence>
<feature type="domain" description="Adenylyltransferase AadA C-terminal" evidence="6">
    <location>
        <begin position="145"/>
        <end position="245"/>
    </location>
</feature>
<dbReference type="InterPro" id="IPR024172">
    <property type="entry name" value="AadA/Aad9"/>
</dbReference>
<dbReference type="CDD" id="cd05403">
    <property type="entry name" value="NT_KNTase_like"/>
    <property type="match status" value="1"/>
</dbReference>
<dbReference type="Pfam" id="PF13427">
    <property type="entry name" value="AadA_C"/>
    <property type="match status" value="1"/>
</dbReference>
<dbReference type="Gene3D" id="3.30.460.10">
    <property type="entry name" value="Beta Polymerase, domain 2"/>
    <property type="match status" value="1"/>
</dbReference>
<reference evidence="7" key="1">
    <citation type="submission" date="2022-02" db="EMBL/GenBank/DDBJ databases">
        <title>Fredinandcohnia quinoae sp. nov. isolated from Chenopodium quinoa seeds.</title>
        <authorList>
            <person name="Saati-Santamaria Z."/>
            <person name="Flores-Felix J.D."/>
            <person name="Igual J.M."/>
            <person name="Velazquez E."/>
            <person name="Garcia-Fraile P."/>
            <person name="Martinez-Molina E."/>
        </authorList>
    </citation>
    <scope>NUCLEOTIDE SEQUENCE</scope>
    <source>
        <strain evidence="7">SECRCQ15</strain>
    </source>
</reference>
<keyword evidence="2 4" id="KW-0046">Antibiotic resistance</keyword>
<feature type="domain" description="Polymerase nucleotidyl transferase" evidence="5">
    <location>
        <begin position="22"/>
        <end position="80"/>
    </location>
</feature>
<name>A0AAW5E7L9_9BACI</name>